<organism evidence="3">
    <name type="scientific">Gongylonema pulchrum</name>
    <dbReference type="NCBI Taxonomy" id="637853"/>
    <lineage>
        <taxon>Eukaryota</taxon>
        <taxon>Metazoa</taxon>
        <taxon>Ecdysozoa</taxon>
        <taxon>Nematoda</taxon>
        <taxon>Chromadorea</taxon>
        <taxon>Rhabditida</taxon>
        <taxon>Spirurina</taxon>
        <taxon>Spiruromorpha</taxon>
        <taxon>Spiruroidea</taxon>
        <taxon>Gongylonematidae</taxon>
        <taxon>Gongylonema</taxon>
    </lineage>
</organism>
<keyword evidence="2" id="KW-1185">Reference proteome</keyword>
<dbReference type="EMBL" id="UYRT01091278">
    <property type="protein sequence ID" value="VDN36950.1"/>
    <property type="molecule type" value="Genomic_DNA"/>
</dbReference>
<evidence type="ECO:0000313" key="1">
    <source>
        <dbReference type="EMBL" id="VDN36950.1"/>
    </source>
</evidence>
<protein>
    <submittedName>
        <fullName evidence="1 3">Uncharacterized protein</fullName>
    </submittedName>
</protein>
<dbReference type="AlphaFoldDB" id="A0A183EIQ8"/>
<accession>A0A183EIQ8</accession>
<reference evidence="3" key="1">
    <citation type="submission" date="2016-06" db="UniProtKB">
        <authorList>
            <consortium name="WormBaseParasite"/>
        </authorList>
    </citation>
    <scope>IDENTIFICATION</scope>
</reference>
<sequence>MGRFDRDNIGKSERMQLLADASLAQFMELHGNLYKHCTTPDCRGLHRVRLIIFSPLFTLYKVTEEVSLGRWRTSDFAEFAQIGIVKQSLRSSADAITFSVCSVKCTSAGNASISL</sequence>
<evidence type="ECO:0000313" key="3">
    <source>
        <dbReference type="WBParaSite" id="GPUH_0002087401-mRNA-1"/>
    </source>
</evidence>
<dbReference type="Proteomes" id="UP000271098">
    <property type="component" value="Unassembled WGS sequence"/>
</dbReference>
<gene>
    <name evidence="1" type="ORF">GPUH_LOCUS20850</name>
</gene>
<reference evidence="1 2" key="2">
    <citation type="submission" date="2018-11" db="EMBL/GenBank/DDBJ databases">
        <authorList>
            <consortium name="Pathogen Informatics"/>
        </authorList>
    </citation>
    <scope>NUCLEOTIDE SEQUENCE [LARGE SCALE GENOMIC DNA]</scope>
</reference>
<evidence type="ECO:0000313" key="2">
    <source>
        <dbReference type="Proteomes" id="UP000271098"/>
    </source>
</evidence>
<proteinExistence type="predicted"/>
<name>A0A183EIQ8_9BILA</name>
<dbReference type="WBParaSite" id="GPUH_0002087401-mRNA-1">
    <property type="protein sequence ID" value="GPUH_0002087401-mRNA-1"/>
    <property type="gene ID" value="GPUH_0002087401"/>
</dbReference>